<name>A0A4Z2EM44_9TELE</name>
<proteinExistence type="predicted"/>
<accession>A0A4Z2EM44</accession>
<feature type="signal peptide" evidence="1">
    <location>
        <begin position="1"/>
        <end position="24"/>
    </location>
</feature>
<feature type="chain" id="PRO_5021286331" description="Secreted protein" evidence="1">
    <location>
        <begin position="25"/>
        <end position="121"/>
    </location>
</feature>
<sequence>MEGYICFSLMVMVMSLSRMAVTRCRLASSLCLQKRTRFSSHGKVVKSRASRSRQLDLLDLLKPEMHSSRNSSVRCGSLAASVLLMETMNSVLLAGMHRPDVSSSWPSIFRLKVQVRAHSRL</sequence>
<keyword evidence="3" id="KW-1185">Reference proteome</keyword>
<reference evidence="2 3" key="1">
    <citation type="submission" date="2019-03" db="EMBL/GenBank/DDBJ databases">
        <title>First draft genome of Liparis tanakae, snailfish: a comprehensive survey of snailfish specific genes.</title>
        <authorList>
            <person name="Kim W."/>
            <person name="Song I."/>
            <person name="Jeong J.-H."/>
            <person name="Kim D."/>
            <person name="Kim S."/>
            <person name="Ryu S."/>
            <person name="Song J.Y."/>
            <person name="Lee S.K."/>
        </authorList>
    </citation>
    <scope>NUCLEOTIDE SEQUENCE [LARGE SCALE GENOMIC DNA]</scope>
    <source>
        <tissue evidence="2">Muscle</tissue>
    </source>
</reference>
<gene>
    <name evidence="2" type="ORF">EYF80_060211</name>
</gene>
<dbReference type="AlphaFoldDB" id="A0A4Z2EM44"/>
<evidence type="ECO:0000313" key="2">
    <source>
        <dbReference type="EMBL" id="TNN29641.1"/>
    </source>
</evidence>
<evidence type="ECO:0000313" key="3">
    <source>
        <dbReference type="Proteomes" id="UP000314294"/>
    </source>
</evidence>
<protein>
    <recommendedName>
        <fullName evidence="4">Secreted protein</fullName>
    </recommendedName>
</protein>
<evidence type="ECO:0008006" key="4">
    <source>
        <dbReference type="Google" id="ProtNLM"/>
    </source>
</evidence>
<comment type="caution">
    <text evidence="2">The sequence shown here is derived from an EMBL/GenBank/DDBJ whole genome shotgun (WGS) entry which is preliminary data.</text>
</comment>
<keyword evidence="1" id="KW-0732">Signal</keyword>
<evidence type="ECO:0000256" key="1">
    <source>
        <dbReference type="SAM" id="SignalP"/>
    </source>
</evidence>
<dbReference type="EMBL" id="SRLO01005412">
    <property type="protein sequence ID" value="TNN29641.1"/>
    <property type="molecule type" value="Genomic_DNA"/>
</dbReference>
<dbReference type="Proteomes" id="UP000314294">
    <property type="component" value="Unassembled WGS sequence"/>
</dbReference>
<organism evidence="2 3">
    <name type="scientific">Liparis tanakae</name>
    <name type="common">Tanaka's snailfish</name>
    <dbReference type="NCBI Taxonomy" id="230148"/>
    <lineage>
        <taxon>Eukaryota</taxon>
        <taxon>Metazoa</taxon>
        <taxon>Chordata</taxon>
        <taxon>Craniata</taxon>
        <taxon>Vertebrata</taxon>
        <taxon>Euteleostomi</taxon>
        <taxon>Actinopterygii</taxon>
        <taxon>Neopterygii</taxon>
        <taxon>Teleostei</taxon>
        <taxon>Neoteleostei</taxon>
        <taxon>Acanthomorphata</taxon>
        <taxon>Eupercaria</taxon>
        <taxon>Perciformes</taxon>
        <taxon>Cottioidei</taxon>
        <taxon>Cottales</taxon>
        <taxon>Liparidae</taxon>
        <taxon>Liparis</taxon>
    </lineage>
</organism>